<evidence type="ECO:0000259" key="3">
    <source>
        <dbReference type="Pfam" id="PF00857"/>
    </source>
</evidence>
<gene>
    <name evidence="4" type="ORF">FZC83_09640</name>
</gene>
<dbReference type="InterPro" id="IPR036380">
    <property type="entry name" value="Isochorismatase-like_sf"/>
</dbReference>
<dbReference type="PANTHER" id="PTHR43540">
    <property type="entry name" value="PEROXYUREIDOACRYLATE/UREIDOACRYLATE AMIDOHYDROLASE-RELATED"/>
    <property type="match status" value="1"/>
</dbReference>
<dbReference type="Pfam" id="PF00857">
    <property type="entry name" value="Isochorismatase"/>
    <property type="match status" value="1"/>
</dbReference>
<dbReference type="InterPro" id="IPR000868">
    <property type="entry name" value="Isochorismatase-like_dom"/>
</dbReference>
<evidence type="ECO:0000256" key="1">
    <source>
        <dbReference type="ARBA" id="ARBA00006336"/>
    </source>
</evidence>
<evidence type="ECO:0000256" key="2">
    <source>
        <dbReference type="ARBA" id="ARBA00022801"/>
    </source>
</evidence>
<proteinExistence type="inferred from homology"/>
<dbReference type="Gene3D" id="3.40.50.850">
    <property type="entry name" value="Isochorismatase-like"/>
    <property type="match status" value="1"/>
</dbReference>
<feature type="domain" description="Isochorismatase-like" evidence="3">
    <location>
        <begin position="5"/>
        <end position="138"/>
    </location>
</feature>
<name>A0A5D4RZZ1_9BACI</name>
<protein>
    <submittedName>
        <fullName evidence="4">Cysteine hydrolase</fullName>
    </submittedName>
</protein>
<organism evidence="4 5">
    <name type="scientific">Rossellomorea marisflavi</name>
    <dbReference type="NCBI Taxonomy" id="189381"/>
    <lineage>
        <taxon>Bacteria</taxon>
        <taxon>Bacillati</taxon>
        <taxon>Bacillota</taxon>
        <taxon>Bacilli</taxon>
        <taxon>Bacillales</taxon>
        <taxon>Bacillaceae</taxon>
        <taxon>Rossellomorea</taxon>
    </lineage>
</organism>
<evidence type="ECO:0000313" key="5">
    <source>
        <dbReference type="Proteomes" id="UP000322997"/>
    </source>
</evidence>
<accession>A0A5D4RZZ1</accession>
<keyword evidence="2 4" id="KW-0378">Hydrolase</keyword>
<dbReference type="Proteomes" id="UP000322997">
    <property type="component" value="Unassembled WGS sequence"/>
</dbReference>
<dbReference type="RefSeq" id="WP_079515231.1">
    <property type="nucleotide sequence ID" value="NZ_CP197480.1"/>
</dbReference>
<dbReference type="EMBL" id="VTEQ01000002">
    <property type="protein sequence ID" value="TYS55196.1"/>
    <property type="molecule type" value="Genomic_DNA"/>
</dbReference>
<reference evidence="4 5" key="1">
    <citation type="submission" date="2019-08" db="EMBL/GenBank/DDBJ databases">
        <title>Bacillus genomes from the desert of Cuatro Cienegas, Coahuila.</title>
        <authorList>
            <person name="Olmedo-Alvarez G."/>
        </authorList>
    </citation>
    <scope>NUCLEOTIDE SEQUENCE [LARGE SCALE GENOMIC DNA]</scope>
    <source>
        <strain evidence="4 5">CH108_3D</strain>
    </source>
</reference>
<sequence>MSKRALLIIDVQQAMFNEGEQVHNANALLQAITTLKAKAESMNIPVFLIQHEALEGKPLERGTTGWEIHPRVIGGTVIHKMTPDSFHQTDLHEQLQTRGVEELFLTGIQSEVCVDTTCRRAFSMGYKVTLVSDAHSTWDSGVLKAEDIIRHHNGVLRWFADVTRSKDIIEKWESERS</sequence>
<comment type="caution">
    <text evidence="4">The sequence shown here is derived from an EMBL/GenBank/DDBJ whole genome shotgun (WGS) entry which is preliminary data.</text>
</comment>
<dbReference type="InterPro" id="IPR050272">
    <property type="entry name" value="Isochorismatase-like_hydrls"/>
</dbReference>
<dbReference type="GO" id="GO:0016787">
    <property type="term" value="F:hydrolase activity"/>
    <property type="evidence" value="ECO:0007669"/>
    <property type="project" value="UniProtKB-KW"/>
</dbReference>
<dbReference type="CDD" id="cd01014">
    <property type="entry name" value="nicotinamidase_related"/>
    <property type="match status" value="1"/>
</dbReference>
<evidence type="ECO:0000313" key="4">
    <source>
        <dbReference type="EMBL" id="TYS55196.1"/>
    </source>
</evidence>
<comment type="similarity">
    <text evidence="1">Belongs to the isochorismatase family.</text>
</comment>
<dbReference type="AlphaFoldDB" id="A0A5D4RZZ1"/>
<dbReference type="PANTHER" id="PTHR43540:SF14">
    <property type="entry name" value="ISOCHORISMATASE"/>
    <property type="match status" value="1"/>
</dbReference>
<dbReference type="SUPFAM" id="SSF52499">
    <property type="entry name" value="Isochorismatase-like hydrolases"/>
    <property type="match status" value="1"/>
</dbReference>